<dbReference type="Proteomes" id="UP000671862">
    <property type="component" value="Chromosome"/>
</dbReference>
<dbReference type="InterPro" id="IPR041492">
    <property type="entry name" value="HAD_2"/>
</dbReference>
<evidence type="ECO:0000313" key="1">
    <source>
        <dbReference type="EMBL" id="QTA38561.1"/>
    </source>
</evidence>
<name>A0ABX7S7J6_9BACT</name>
<sequence>MKYEMVYFDLDNTILDFNKSERFALIKTMEYVKIPYREEYTEIYREINKKWWKLFSEKNYPKEVIVVERFREFFETIGKTLKDYAQVAEYYIDQLSETAFFVEGAENFLEKLIKNKQRMAVITNGVEKVQKKRSKIARLDRFFEFVLTSEKAGKPKPAPEIFYCAAKLSGVPLNKSVYIGDNPETDLVGAQNAGVDFILFDPDKEYDHKVKKFSNFEELIAFLV</sequence>
<protein>
    <submittedName>
        <fullName evidence="1">YjjG family noncanonical pyrimidine nucleotidase</fullName>
    </submittedName>
</protein>
<dbReference type="SFLD" id="SFLDG01129">
    <property type="entry name" value="C1.5:_HAD__Beta-PGM__Phosphata"/>
    <property type="match status" value="1"/>
</dbReference>
<dbReference type="SFLD" id="SFLDG01135">
    <property type="entry name" value="C1.5.6:_HAD__Beta-PGM__Phospha"/>
    <property type="match status" value="1"/>
</dbReference>
<accession>A0ABX7S7J6</accession>
<dbReference type="NCBIfam" id="TIGR01549">
    <property type="entry name" value="HAD-SF-IA-v1"/>
    <property type="match status" value="1"/>
</dbReference>
<dbReference type="PANTHER" id="PTHR47478">
    <property type="match status" value="1"/>
</dbReference>
<gene>
    <name evidence="1" type="ORF">JYK00_03340</name>
</gene>
<proteinExistence type="predicted"/>
<dbReference type="InterPro" id="IPR052550">
    <property type="entry name" value="Pyrimidine_5'-ntase_YjjG"/>
</dbReference>
<dbReference type="InterPro" id="IPR023198">
    <property type="entry name" value="PGP-like_dom2"/>
</dbReference>
<dbReference type="Pfam" id="PF13419">
    <property type="entry name" value="HAD_2"/>
    <property type="match status" value="1"/>
</dbReference>
<dbReference type="NCBIfam" id="TIGR02254">
    <property type="entry name" value="YjjG_YfnB"/>
    <property type="match status" value="1"/>
</dbReference>
<dbReference type="InterPro" id="IPR006439">
    <property type="entry name" value="HAD-SF_hydro_IA"/>
</dbReference>
<dbReference type="SFLD" id="SFLDS00003">
    <property type="entry name" value="Haloacid_Dehalogenase"/>
    <property type="match status" value="1"/>
</dbReference>
<dbReference type="PANTHER" id="PTHR47478:SF1">
    <property type="entry name" value="PYRIMIDINE 5'-NUCLEOTIDASE YJJG"/>
    <property type="match status" value="1"/>
</dbReference>
<organism evidence="1 2">
    <name type="scientific">Thermosipho ferrireducens</name>
    <dbReference type="NCBI Taxonomy" id="2571116"/>
    <lineage>
        <taxon>Bacteria</taxon>
        <taxon>Thermotogati</taxon>
        <taxon>Thermotogota</taxon>
        <taxon>Thermotogae</taxon>
        <taxon>Thermotogales</taxon>
        <taxon>Fervidobacteriaceae</taxon>
        <taxon>Thermosipho</taxon>
    </lineage>
</organism>
<evidence type="ECO:0000313" key="2">
    <source>
        <dbReference type="Proteomes" id="UP000671862"/>
    </source>
</evidence>
<dbReference type="InterPro" id="IPR036412">
    <property type="entry name" value="HAD-like_sf"/>
</dbReference>
<dbReference type="Gene3D" id="3.40.50.1000">
    <property type="entry name" value="HAD superfamily/HAD-like"/>
    <property type="match status" value="1"/>
</dbReference>
<dbReference type="EMBL" id="CP071446">
    <property type="protein sequence ID" value="QTA38561.1"/>
    <property type="molecule type" value="Genomic_DNA"/>
</dbReference>
<dbReference type="SUPFAM" id="SSF56784">
    <property type="entry name" value="HAD-like"/>
    <property type="match status" value="1"/>
</dbReference>
<keyword evidence="2" id="KW-1185">Reference proteome</keyword>
<dbReference type="InterPro" id="IPR023214">
    <property type="entry name" value="HAD_sf"/>
</dbReference>
<reference evidence="1 2" key="1">
    <citation type="submission" date="2021-03" db="EMBL/GenBank/DDBJ databases">
        <title>Thermosipho ferrireducens sp.nov., an anaerobic thermophilic iron-reducing bacterium isolated from a deep-sea hydrothermal sulfide deposits.</title>
        <authorList>
            <person name="Zeng X."/>
            <person name="Chen Y."/>
            <person name="Shao Z."/>
        </authorList>
    </citation>
    <scope>NUCLEOTIDE SEQUENCE [LARGE SCALE GENOMIC DNA]</scope>
    <source>
        <strain evidence="1 2">JL129W03</strain>
    </source>
</reference>
<dbReference type="RefSeq" id="WP_207567278.1">
    <property type="nucleotide sequence ID" value="NZ_CP071446.1"/>
</dbReference>
<dbReference type="Gene3D" id="1.10.150.240">
    <property type="entry name" value="Putative phosphatase, domain 2"/>
    <property type="match status" value="1"/>
</dbReference>
<dbReference type="InterPro" id="IPR011951">
    <property type="entry name" value="HAD-SF_hydro_IA_YjjG/PynA"/>
</dbReference>